<evidence type="ECO:0000313" key="7">
    <source>
        <dbReference type="EMBL" id="QPM67747.1"/>
    </source>
</evidence>
<dbReference type="GO" id="GO:0015562">
    <property type="term" value="F:efflux transmembrane transporter activity"/>
    <property type="evidence" value="ECO:0007669"/>
    <property type="project" value="InterPro"/>
</dbReference>
<evidence type="ECO:0000256" key="2">
    <source>
        <dbReference type="ARBA" id="ARBA00022452"/>
    </source>
</evidence>
<keyword evidence="4" id="KW-0472">Membrane</keyword>
<dbReference type="KEGG" id="alam:RT761_00959"/>
<protein>
    <recommendedName>
        <fullName evidence="9">TolC family protein</fullName>
    </recommendedName>
</protein>
<evidence type="ECO:0000256" key="1">
    <source>
        <dbReference type="ARBA" id="ARBA00004442"/>
    </source>
</evidence>
<accession>A0A7T1AKR7</accession>
<keyword evidence="8" id="KW-1185">Reference proteome</keyword>
<comment type="subcellular location">
    <subcellularLocation>
        <location evidence="1">Cell outer membrane</location>
    </subcellularLocation>
</comment>
<evidence type="ECO:0000256" key="3">
    <source>
        <dbReference type="ARBA" id="ARBA00022692"/>
    </source>
</evidence>
<evidence type="ECO:0000256" key="6">
    <source>
        <dbReference type="SAM" id="Coils"/>
    </source>
</evidence>
<dbReference type="RefSeq" id="WP_218112933.1">
    <property type="nucleotide sequence ID" value="NZ_CP065383.1"/>
</dbReference>
<keyword evidence="2" id="KW-1134">Transmembrane beta strand</keyword>
<proteinExistence type="predicted"/>
<dbReference type="Proteomes" id="UP000594463">
    <property type="component" value="Chromosome"/>
</dbReference>
<dbReference type="Gene3D" id="1.20.1600.10">
    <property type="entry name" value="Outer membrane efflux proteins (OEP)"/>
    <property type="match status" value="1"/>
</dbReference>
<feature type="coiled-coil region" evidence="6">
    <location>
        <begin position="116"/>
        <end position="143"/>
    </location>
</feature>
<dbReference type="PANTHER" id="PTHR30026:SF20">
    <property type="entry name" value="OUTER MEMBRANE PROTEIN TOLC"/>
    <property type="match status" value="1"/>
</dbReference>
<evidence type="ECO:0000313" key="8">
    <source>
        <dbReference type="Proteomes" id="UP000594463"/>
    </source>
</evidence>
<organism evidence="7 8">
    <name type="scientific">Atribacter laminatus</name>
    <dbReference type="NCBI Taxonomy" id="2847778"/>
    <lineage>
        <taxon>Bacteria</taxon>
        <taxon>Pseudomonadati</taxon>
        <taxon>Atribacterota</taxon>
        <taxon>Atribacteria</taxon>
        <taxon>Atribacterales</taxon>
        <taxon>Atribacteraceae</taxon>
        <taxon>Atribacter</taxon>
    </lineage>
</organism>
<dbReference type="GO" id="GO:0009279">
    <property type="term" value="C:cell outer membrane"/>
    <property type="evidence" value="ECO:0007669"/>
    <property type="project" value="UniProtKB-SubCell"/>
</dbReference>
<dbReference type="SUPFAM" id="SSF56954">
    <property type="entry name" value="Outer membrane efflux proteins (OEP)"/>
    <property type="match status" value="1"/>
</dbReference>
<dbReference type="GO" id="GO:0015288">
    <property type="term" value="F:porin activity"/>
    <property type="evidence" value="ECO:0007669"/>
    <property type="project" value="TreeGrafter"/>
</dbReference>
<gene>
    <name evidence="7" type="ORF">RT761_00959</name>
</gene>
<evidence type="ECO:0000256" key="5">
    <source>
        <dbReference type="ARBA" id="ARBA00023237"/>
    </source>
</evidence>
<dbReference type="InterPro" id="IPR051906">
    <property type="entry name" value="TolC-like"/>
</dbReference>
<dbReference type="GO" id="GO:1990281">
    <property type="term" value="C:efflux pump complex"/>
    <property type="evidence" value="ECO:0007669"/>
    <property type="project" value="TreeGrafter"/>
</dbReference>
<dbReference type="AlphaFoldDB" id="A0A7T1AKR7"/>
<sequence>MTYRGLSKKRNSFIALLVFIGYFLVFSPFDANASDTGEKEISLTLSQVVEFALATDSQILDAQDNYKIAQSNRRLAQKEKGFNPTVQVTGDVALVGEAESNAQVSISDSIALNETSSDLANQLEQADLALSQAQNALKNAEENTKLKAITAYLEVLKAEWTAEMAQRTLEQAHTLQADIENQYQLGMASSVDLLKAKQTGERARINLEQSNQSLLFKKQQLNQMIGYPLDTPITLEKDFPYQPLDEELDQLTTHAQSDHTDLKDLLWQKEIETITLKQIERNRQAKVHLIGSYVEENYAVRFDLQSPDWVLDWKVTGQLSEGEDTFSTSAINQDPFTPSASGWGLGLEVTWIPFDGGISRERKLQQEIILAQIERKLQALPDSITLEVLDAYQLFIQSDQDTLTAQLEMQIAEETYRLQSQQYQAGFITDRTLKESELALENAKLNYQKAVYGFILSKAQLFKVAGREIVVEEL</sequence>
<keyword evidence="6" id="KW-0175">Coiled coil</keyword>
<evidence type="ECO:0008006" key="9">
    <source>
        <dbReference type="Google" id="ProtNLM"/>
    </source>
</evidence>
<evidence type="ECO:0000256" key="4">
    <source>
        <dbReference type="ARBA" id="ARBA00023136"/>
    </source>
</evidence>
<reference evidence="7 8" key="1">
    <citation type="journal article" date="2021" name="Nat. Commun.">
        <title>Isolation of a member of the candidate phylum Atribacteria reveals a unique cell membrane structure.</title>
        <authorList>
            <person name="Taiki K."/>
            <person name="Nobu M.K."/>
            <person name="Kusada H."/>
            <person name="Meng X.-Y."/>
            <person name="Hosoki N."/>
            <person name="Uematsu K."/>
            <person name="Yoshioka H."/>
            <person name="Kamagata Y."/>
            <person name="Tamaki H."/>
        </authorList>
    </citation>
    <scope>NUCLEOTIDE SEQUENCE [LARGE SCALE GENOMIC DNA]</scope>
    <source>
        <strain evidence="7 8">RT761</strain>
    </source>
</reference>
<name>A0A7T1AKR7_ATRLM</name>
<dbReference type="PANTHER" id="PTHR30026">
    <property type="entry name" value="OUTER MEMBRANE PROTEIN TOLC"/>
    <property type="match status" value="1"/>
</dbReference>
<keyword evidence="3" id="KW-0812">Transmembrane</keyword>
<keyword evidence="5" id="KW-0998">Cell outer membrane</keyword>
<dbReference type="EMBL" id="CP065383">
    <property type="protein sequence ID" value="QPM67747.1"/>
    <property type="molecule type" value="Genomic_DNA"/>
</dbReference>